<organism evidence="2 3">
    <name type="scientific">Archangium minus</name>
    <dbReference type="NCBI Taxonomy" id="83450"/>
    <lineage>
        <taxon>Bacteria</taxon>
        <taxon>Pseudomonadati</taxon>
        <taxon>Myxococcota</taxon>
        <taxon>Myxococcia</taxon>
        <taxon>Myxococcales</taxon>
        <taxon>Cystobacterineae</taxon>
        <taxon>Archangiaceae</taxon>
        <taxon>Archangium</taxon>
    </lineage>
</organism>
<dbReference type="Proteomes" id="UP001611383">
    <property type="component" value="Chromosome"/>
</dbReference>
<sequence>MNARHTPKSSVLRNLGALFALSLATACQLGSDPEFAQLSLKMERGANSALFSWEGGKIHRFAVIECTEPPSDLDNAACGCSGQLVWGLGAADSEPLHEVALAQPFIESPVEYGVTPASDRKGYDARPLVTGKTYIARAEQVGPCAEDPENCHQVKAYGCQSFVW</sequence>
<evidence type="ECO:0000313" key="2">
    <source>
        <dbReference type="EMBL" id="WNG42680.1"/>
    </source>
</evidence>
<name>A0ABY9WGI8_9BACT</name>
<feature type="chain" id="PRO_5046016487" description="Lipoprotein" evidence="1">
    <location>
        <begin position="27"/>
        <end position="164"/>
    </location>
</feature>
<evidence type="ECO:0000313" key="3">
    <source>
        <dbReference type="Proteomes" id="UP001611383"/>
    </source>
</evidence>
<dbReference type="RefSeq" id="WP_395812639.1">
    <property type="nucleotide sequence ID" value="NZ_CP043494.1"/>
</dbReference>
<dbReference type="PROSITE" id="PS51257">
    <property type="entry name" value="PROKAR_LIPOPROTEIN"/>
    <property type="match status" value="1"/>
</dbReference>
<evidence type="ECO:0008006" key="4">
    <source>
        <dbReference type="Google" id="ProtNLM"/>
    </source>
</evidence>
<gene>
    <name evidence="2" type="ORF">F0U60_00170</name>
</gene>
<accession>A0ABY9WGI8</accession>
<evidence type="ECO:0000256" key="1">
    <source>
        <dbReference type="SAM" id="SignalP"/>
    </source>
</evidence>
<protein>
    <recommendedName>
        <fullName evidence="4">Lipoprotein</fullName>
    </recommendedName>
</protein>
<keyword evidence="1" id="KW-0732">Signal</keyword>
<dbReference type="EMBL" id="CP043494">
    <property type="protein sequence ID" value="WNG42680.1"/>
    <property type="molecule type" value="Genomic_DNA"/>
</dbReference>
<feature type="signal peptide" evidence="1">
    <location>
        <begin position="1"/>
        <end position="26"/>
    </location>
</feature>
<reference evidence="2 3" key="1">
    <citation type="submission" date="2019-08" db="EMBL/GenBank/DDBJ databases">
        <title>Archangium and Cystobacter genomes.</title>
        <authorList>
            <person name="Chen I.-C.K."/>
            <person name="Wielgoss S."/>
        </authorList>
    </citation>
    <scope>NUCLEOTIDE SEQUENCE [LARGE SCALE GENOMIC DNA]</scope>
    <source>
        <strain evidence="2 3">Cbm 6</strain>
    </source>
</reference>
<proteinExistence type="predicted"/>
<keyword evidence="3" id="KW-1185">Reference proteome</keyword>